<comment type="caution">
    <text evidence="5">The sequence shown here is derived from an EMBL/GenBank/DDBJ whole genome shotgun (WGS) entry which is preliminary data.</text>
</comment>
<name>A0A7K0DDH5_9NOCA</name>
<evidence type="ECO:0000256" key="3">
    <source>
        <dbReference type="ARBA" id="ARBA00022490"/>
    </source>
</evidence>
<reference evidence="5 6" key="1">
    <citation type="submission" date="2019-10" db="EMBL/GenBank/DDBJ databases">
        <title>Nocardia macrotermitis sp. nov. and Nocardia aurantia sp. nov., isolated from the gut of fungus growing-termite Macrotermes natalensis.</title>
        <authorList>
            <person name="Benndorf R."/>
            <person name="Schwitalla J."/>
            <person name="Martin K."/>
            <person name="De Beer W."/>
            <person name="Kaster A.-K."/>
            <person name="Vollmers J."/>
            <person name="Poulsen M."/>
            <person name="Beemelmanns C."/>
        </authorList>
    </citation>
    <scope>NUCLEOTIDE SEQUENCE [LARGE SCALE GENOMIC DNA]</scope>
    <source>
        <strain evidence="5 6">RB20</strain>
    </source>
</reference>
<gene>
    <name evidence="5" type="primary">espG1_3</name>
    <name evidence="5" type="ORF">NRB20_69830</name>
</gene>
<keyword evidence="3" id="KW-0963">Cytoplasm</keyword>
<evidence type="ECO:0000256" key="2">
    <source>
        <dbReference type="ARBA" id="ARBA00006411"/>
    </source>
</evidence>
<accession>A0A7K0DDH5</accession>
<dbReference type="Pfam" id="PF14011">
    <property type="entry name" value="ESX-1_EspG"/>
    <property type="match status" value="1"/>
</dbReference>
<keyword evidence="4" id="KW-0143">Chaperone</keyword>
<protein>
    <submittedName>
        <fullName evidence="5">ESX-1 secretion-associated protein EspG1</fullName>
    </submittedName>
</protein>
<dbReference type="RefSeq" id="WP_319945776.1">
    <property type="nucleotide sequence ID" value="NZ_WEGK01000024.1"/>
</dbReference>
<evidence type="ECO:0000313" key="6">
    <source>
        <dbReference type="Proteomes" id="UP000438448"/>
    </source>
</evidence>
<organism evidence="5 6">
    <name type="scientific">Nocardia macrotermitis</name>
    <dbReference type="NCBI Taxonomy" id="2585198"/>
    <lineage>
        <taxon>Bacteria</taxon>
        <taxon>Bacillati</taxon>
        <taxon>Actinomycetota</taxon>
        <taxon>Actinomycetes</taxon>
        <taxon>Mycobacteriales</taxon>
        <taxon>Nocardiaceae</taxon>
        <taxon>Nocardia</taxon>
    </lineage>
</organism>
<proteinExistence type="inferred from homology"/>
<sequence length="276" mass="29969">MDEDPIAVDLNVDAALLLKHLVGIDSYPPVLALLPNIFRLADRDRVHEVVAEQLTEVGVLRDGTVHPLVEHWVRCLYRPDVELAARIMAFEPDGEPGDVLRLSLVRTGDSHVLAIRCDDHVVIQPVFRPDRQLDTVTAALTTALGPGPALRFEPLTAPADQLGEVLSEPSEQRRGLLELGATPHTAGVLGRVFGEVWRRAEVVMVEHHDGSAAQPEVCMSVFDTPSGRFVASPSVAMDGQAWVNYAPGDDAALHAGVRALVELLPGRSWFDTSRSG</sequence>
<evidence type="ECO:0000256" key="1">
    <source>
        <dbReference type="ARBA" id="ARBA00004496"/>
    </source>
</evidence>
<keyword evidence="6" id="KW-1185">Reference proteome</keyword>
<evidence type="ECO:0000313" key="5">
    <source>
        <dbReference type="EMBL" id="MQY23850.1"/>
    </source>
</evidence>
<dbReference type="EMBL" id="WEGK01000024">
    <property type="protein sequence ID" value="MQY23850.1"/>
    <property type="molecule type" value="Genomic_DNA"/>
</dbReference>
<comment type="subcellular location">
    <subcellularLocation>
        <location evidence="1">Cytoplasm</location>
    </subcellularLocation>
</comment>
<evidence type="ECO:0000256" key="4">
    <source>
        <dbReference type="ARBA" id="ARBA00023186"/>
    </source>
</evidence>
<comment type="similarity">
    <text evidence="2">Belongs to the EspG family.</text>
</comment>
<dbReference type="AlphaFoldDB" id="A0A7K0DDH5"/>
<dbReference type="Proteomes" id="UP000438448">
    <property type="component" value="Unassembled WGS sequence"/>
</dbReference>
<dbReference type="InterPro" id="IPR025734">
    <property type="entry name" value="EspG"/>
</dbReference>